<protein>
    <submittedName>
        <fullName evidence="4">Resolvase</fullName>
    </submittedName>
</protein>
<evidence type="ECO:0000313" key="4">
    <source>
        <dbReference type="EMBL" id="PHU40237.1"/>
    </source>
</evidence>
<reference evidence="4" key="1">
    <citation type="submission" date="2017-10" db="EMBL/GenBank/DDBJ databases">
        <title>Resolving the taxonomy of Roseburia spp., Eubacterium rectale and Agathobacter spp. through phylogenomic analysis.</title>
        <authorList>
            <person name="Sheridan P.O."/>
            <person name="Walker A.W."/>
            <person name="Duncan S.H."/>
            <person name="Scott K.P."/>
            <person name="Toole P.W.O."/>
            <person name="Luis P."/>
            <person name="Flint H.J."/>
        </authorList>
    </citation>
    <scope>NUCLEOTIDE SEQUENCE [LARGE SCALE GENOMIC DNA]</scope>
    <source>
        <strain evidence="4">JK10</strain>
        <strain evidence="3">JK626</strain>
    </source>
</reference>
<evidence type="ECO:0000256" key="1">
    <source>
        <dbReference type="SAM" id="Coils"/>
    </source>
</evidence>
<dbReference type="InterPro" id="IPR006120">
    <property type="entry name" value="Resolvase_HTH_dom"/>
</dbReference>
<organism evidence="4 5">
    <name type="scientific">Pseudobutyrivibrio ruminis</name>
    <dbReference type="NCBI Taxonomy" id="46206"/>
    <lineage>
        <taxon>Bacteria</taxon>
        <taxon>Bacillati</taxon>
        <taxon>Bacillota</taxon>
        <taxon>Clostridia</taxon>
        <taxon>Lachnospirales</taxon>
        <taxon>Lachnospiraceae</taxon>
        <taxon>Pseudobutyrivibrio</taxon>
    </lineage>
</organism>
<dbReference type="RefSeq" id="WP_099392789.1">
    <property type="nucleotide sequence ID" value="NZ_PDYF01000083.1"/>
</dbReference>
<keyword evidence="5" id="KW-1185">Reference proteome</keyword>
<feature type="coiled-coil region" evidence="1">
    <location>
        <begin position="3"/>
        <end position="30"/>
    </location>
</feature>
<accession>A0A2G3EAI6</accession>
<evidence type="ECO:0000313" key="5">
    <source>
        <dbReference type="Proteomes" id="UP000224317"/>
    </source>
</evidence>
<sequence length="90" mass="10805">MNIEDALKRIEELEAEVDSLKTKLKKYENKSLGGRHKHDKKWQQIFEEWSDLYEKGTPISEIMSSTGMSRRTYYRYKAYYDGLHKIKGER</sequence>
<comment type="caution">
    <text evidence="4">The sequence shown here is derived from an EMBL/GenBank/DDBJ whole genome shotgun (WGS) entry which is preliminary data.</text>
</comment>
<keyword evidence="1" id="KW-0175">Coiled coil</keyword>
<dbReference type="GO" id="GO:0000150">
    <property type="term" value="F:DNA strand exchange activity"/>
    <property type="evidence" value="ECO:0007669"/>
    <property type="project" value="InterPro"/>
</dbReference>
<dbReference type="AlphaFoldDB" id="A0A2G3EAI6"/>
<reference evidence="4" key="2">
    <citation type="submission" date="2017-10" db="EMBL/GenBank/DDBJ databases">
        <authorList>
            <person name="Banno H."/>
            <person name="Chua N.-H."/>
        </authorList>
    </citation>
    <scope>NUCLEOTIDE SEQUENCE [LARGE SCALE GENOMIC DNA]</scope>
    <source>
        <strain evidence="4">JK10</strain>
        <strain evidence="3">JK626</strain>
    </source>
</reference>
<dbReference type="EMBL" id="PDYH01000022">
    <property type="protein sequence ID" value="PHU40237.1"/>
    <property type="molecule type" value="Genomic_DNA"/>
</dbReference>
<evidence type="ECO:0000259" key="2">
    <source>
        <dbReference type="Pfam" id="PF02796"/>
    </source>
</evidence>
<dbReference type="Gene3D" id="1.10.10.60">
    <property type="entry name" value="Homeodomain-like"/>
    <property type="match status" value="1"/>
</dbReference>
<proteinExistence type="predicted"/>
<name>A0A2G3EAI6_9FIRM</name>
<dbReference type="Pfam" id="PF02796">
    <property type="entry name" value="HTH_7"/>
    <property type="match status" value="1"/>
</dbReference>
<dbReference type="Proteomes" id="UP000224317">
    <property type="component" value="Unassembled WGS sequence"/>
</dbReference>
<evidence type="ECO:0000313" key="3">
    <source>
        <dbReference type="EMBL" id="PHU33631.1"/>
    </source>
</evidence>
<dbReference type="GO" id="GO:0003677">
    <property type="term" value="F:DNA binding"/>
    <property type="evidence" value="ECO:0007669"/>
    <property type="project" value="InterPro"/>
</dbReference>
<dbReference type="Proteomes" id="UP000225889">
    <property type="component" value="Unassembled WGS sequence"/>
</dbReference>
<dbReference type="EMBL" id="PDYF01000083">
    <property type="protein sequence ID" value="PHU33631.1"/>
    <property type="molecule type" value="Genomic_DNA"/>
</dbReference>
<feature type="domain" description="Resolvase HTH" evidence="2">
    <location>
        <begin position="42"/>
        <end position="78"/>
    </location>
</feature>
<gene>
    <name evidence="4" type="ORF">CSX00_06600</name>
    <name evidence="3" type="ORF">CSX01_13935</name>
</gene>